<accession>A0A8R1YB49</accession>
<dbReference type="CDD" id="cd13214">
    <property type="entry name" value="PH-GRAM_WBP2"/>
    <property type="match status" value="1"/>
</dbReference>
<organism evidence="2 3">
    <name type="scientific">Pristionchus pacificus</name>
    <name type="common">Parasitic nematode worm</name>
    <dbReference type="NCBI Taxonomy" id="54126"/>
    <lineage>
        <taxon>Eukaryota</taxon>
        <taxon>Metazoa</taxon>
        <taxon>Ecdysozoa</taxon>
        <taxon>Nematoda</taxon>
        <taxon>Chromadorea</taxon>
        <taxon>Rhabditida</taxon>
        <taxon>Rhabditina</taxon>
        <taxon>Diplogasteromorpha</taxon>
        <taxon>Diplogasteroidea</taxon>
        <taxon>Neodiplogasteridae</taxon>
        <taxon>Pristionchus</taxon>
    </lineage>
</organism>
<reference evidence="3" key="1">
    <citation type="journal article" date="2008" name="Nat. Genet.">
        <title>The Pristionchus pacificus genome provides a unique perspective on nematode lifestyle and parasitism.</title>
        <authorList>
            <person name="Dieterich C."/>
            <person name="Clifton S.W."/>
            <person name="Schuster L.N."/>
            <person name="Chinwalla A."/>
            <person name="Delehaunty K."/>
            <person name="Dinkelacker I."/>
            <person name="Fulton L."/>
            <person name="Fulton R."/>
            <person name="Godfrey J."/>
            <person name="Minx P."/>
            <person name="Mitreva M."/>
            <person name="Roeseler W."/>
            <person name="Tian H."/>
            <person name="Witte H."/>
            <person name="Yang S.P."/>
            <person name="Wilson R.K."/>
            <person name="Sommer R.J."/>
        </authorList>
    </citation>
    <scope>NUCLEOTIDE SEQUENCE [LARGE SCALE GENOMIC DNA]</scope>
    <source>
        <strain evidence="3">PS312</strain>
    </source>
</reference>
<dbReference type="GO" id="GO:0031490">
    <property type="term" value="F:chromatin DNA binding"/>
    <property type="evidence" value="ECO:0000318"/>
    <property type="project" value="GO_Central"/>
</dbReference>
<name>A0A2A6CTQ0_PRIPA</name>
<dbReference type="GO" id="GO:0045893">
    <property type="term" value="P:positive regulation of DNA-templated transcription"/>
    <property type="evidence" value="ECO:0000318"/>
    <property type="project" value="GO_Central"/>
</dbReference>
<evidence type="ECO:0000313" key="2">
    <source>
        <dbReference type="EnsemblMetazoa" id="PPA05658.1"/>
    </source>
</evidence>
<evidence type="ECO:0000256" key="1">
    <source>
        <dbReference type="SAM" id="MobiDB-lite"/>
    </source>
</evidence>
<sequence length="259" mass="28204">MTRHRGRKINHNLFLPLMSLNTSTTPDGRGVLVYNGELILLYTKNVVMSFDGNVQPYFKGKKEGCLYLTSHRIIFVSGNTGTPFRSFAMPFFGLQEGHVQALPDGNFGGEVKWKLSFPKGGCIDFGQALLAAVHLASRQRPSQAPPVYAPTAHATYAAAPPTYYEAPKGPYYGFQAPVHVFPDRPSEGNVYVFDTPPPYPGIAPAQPYTPGMPAPAYPTGSAPLPGYSQAPPPPQTYPLPSYENVPGNYQEAPPLPQKH</sequence>
<dbReference type="PANTHER" id="PTHR31606:SF1">
    <property type="entry name" value="WW DOMAIN BINDING PROTEIN 2, ISOFORM E"/>
    <property type="match status" value="1"/>
</dbReference>
<gene>
    <name evidence="2" type="primary">WBGene00095212</name>
</gene>
<dbReference type="Proteomes" id="UP000005239">
    <property type="component" value="Unassembled WGS sequence"/>
</dbReference>
<dbReference type="GO" id="GO:0003713">
    <property type="term" value="F:transcription coactivator activity"/>
    <property type="evidence" value="ECO:0000318"/>
    <property type="project" value="GO_Central"/>
</dbReference>
<dbReference type="SUPFAM" id="SSF50729">
    <property type="entry name" value="PH domain-like"/>
    <property type="match status" value="1"/>
</dbReference>
<dbReference type="InterPro" id="IPR044852">
    <property type="entry name" value="WBP2-like"/>
</dbReference>
<dbReference type="AlphaFoldDB" id="A0A2A6CTQ0"/>
<protein>
    <submittedName>
        <fullName evidence="2">Uncharacterized protein</fullName>
    </submittedName>
</protein>
<dbReference type="GO" id="GO:0005634">
    <property type="term" value="C:nucleus"/>
    <property type="evidence" value="ECO:0000318"/>
    <property type="project" value="GO_Central"/>
</dbReference>
<accession>A0A2A6CTQ0</accession>
<dbReference type="PANTHER" id="PTHR31606">
    <property type="entry name" value="WW DOMAIN BINDING PROTEIN 2, ISOFORM E"/>
    <property type="match status" value="1"/>
</dbReference>
<evidence type="ECO:0000313" key="3">
    <source>
        <dbReference type="Proteomes" id="UP000005239"/>
    </source>
</evidence>
<reference evidence="2" key="2">
    <citation type="submission" date="2022-06" db="UniProtKB">
        <authorList>
            <consortium name="EnsemblMetazoa"/>
        </authorList>
    </citation>
    <scope>IDENTIFICATION</scope>
    <source>
        <strain evidence="2">PS312</strain>
    </source>
</reference>
<feature type="region of interest" description="Disordered" evidence="1">
    <location>
        <begin position="213"/>
        <end position="259"/>
    </location>
</feature>
<keyword evidence="3" id="KW-1185">Reference proteome</keyword>
<proteinExistence type="predicted"/>
<dbReference type="EnsemblMetazoa" id="PPA05658.1">
    <property type="protein sequence ID" value="PPA05658.1"/>
    <property type="gene ID" value="WBGene00095212"/>
</dbReference>